<organism evidence="7 8">
    <name type="scientific">Tistlia consotensis USBA 355</name>
    <dbReference type="NCBI Taxonomy" id="560819"/>
    <lineage>
        <taxon>Bacteria</taxon>
        <taxon>Pseudomonadati</taxon>
        <taxon>Pseudomonadota</taxon>
        <taxon>Alphaproteobacteria</taxon>
        <taxon>Rhodospirillales</taxon>
        <taxon>Rhodovibrionaceae</taxon>
        <taxon>Tistlia</taxon>
    </lineage>
</organism>
<evidence type="ECO:0000256" key="2">
    <source>
        <dbReference type="ARBA" id="ARBA00022679"/>
    </source>
</evidence>
<dbReference type="PANTHER" id="PTHR43095:SF5">
    <property type="entry name" value="XYLULOSE KINASE"/>
    <property type="match status" value="1"/>
</dbReference>
<dbReference type="SUPFAM" id="SSF53067">
    <property type="entry name" value="Actin-like ATPase domain"/>
    <property type="match status" value="2"/>
</dbReference>
<comment type="similarity">
    <text evidence="1 4">Belongs to the FGGY kinase family.</text>
</comment>
<dbReference type="GO" id="GO:0016773">
    <property type="term" value="F:phosphotransferase activity, alcohol group as acceptor"/>
    <property type="evidence" value="ECO:0007669"/>
    <property type="project" value="InterPro"/>
</dbReference>
<name>A0A1Y6BML3_9PROT</name>
<evidence type="ECO:0000313" key="7">
    <source>
        <dbReference type="EMBL" id="SMF19302.1"/>
    </source>
</evidence>
<dbReference type="GO" id="GO:0016301">
    <property type="term" value="F:kinase activity"/>
    <property type="evidence" value="ECO:0007669"/>
    <property type="project" value="UniProtKB-KW"/>
</dbReference>
<feature type="domain" description="Carbohydrate kinase FGGY N-terminal" evidence="5">
    <location>
        <begin position="5"/>
        <end position="248"/>
    </location>
</feature>
<dbReference type="STRING" id="560819.SAMN05428998_106218"/>
<dbReference type="PROSITE" id="PS00445">
    <property type="entry name" value="FGGY_KINASES_2"/>
    <property type="match status" value="1"/>
</dbReference>
<dbReference type="AlphaFoldDB" id="A0A1Y6BML3"/>
<evidence type="ECO:0000259" key="6">
    <source>
        <dbReference type="Pfam" id="PF02782"/>
    </source>
</evidence>
<evidence type="ECO:0000313" key="8">
    <source>
        <dbReference type="Proteomes" id="UP000192917"/>
    </source>
</evidence>
<dbReference type="Pfam" id="PF00370">
    <property type="entry name" value="FGGY_N"/>
    <property type="match status" value="1"/>
</dbReference>
<keyword evidence="2 4" id="KW-0808">Transferase</keyword>
<feature type="domain" description="Carbohydrate kinase FGGY C-terminal" evidence="6">
    <location>
        <begin position="286"/>
        <end position="445"/>
    </location>
</feature>
<dbReference type="Proteomes" id="UP000192917">
    <property type="component" value="Unassembled WGS sequence"/>
</dbReference>
<protein>
    <submittedName>
        <fullName evidence="7">Xylulokinase</fullName>
    </submittedName>
</protein>
<gene>
    <name evidence="7" type="ORF">SAMN05428998_106218</name>
</gene>
<sequence>MSESYLLGVDLGAGSLKATIIDGNGGVAGEGSHPIETSMPKFGWSEQDPDSWYEALCRAVPAALAAAAVDPGAIRGIGLSGGAHIPVLTDAEDRVLRPAIMWNDQRSAAEARELHEAAGELIIAKSLNRVNPTWAMAMLKWLGRHEPQVVARARRLYIAKDYLRSRLTGTWETDYSDVLGALMADDATRSWSPELCALIDWPLDKLPPVVRPEAVVGGVTAEAAARTGLAEGTPVVCGSNDTTVEFFGVGALEPGMGAIKLATAGVLFLATRGPSVNPPISCYPHIVDGLYYTATGTNSCASAHRWLRDRFFLGPDGDGAAAFAEMDRLAGAIAPGSEGLLFHPYLQGERAPYWDPLLRADFVGMTMRHQRGHFARALYEGIAFSIRDLLEAARQLGLDFTTIRLMGGGARSATWRQIIADVTGLEIERPANGDASFGAALVAGMGVGLFASPREAVERCVRILDRCPPDPERHAFYSQLFGLYKQTQAALAPINHRLHALVEQG</sequence>
<dbReference type="PANTHER" id="PTHR43095">
    <property type="entry name" value="SUGAR KINASE"/>
    <property type="match status" value="1"/>
</dbReference>
<dbReference type="InterPro" id="IPR018484">
    <property type="entry name" value="FGGY_N"/>
</dbReference>
<dbReference type="Pfam" id="PF02782">
    <property type="entry name" value="FGGY_C"/>
    <property type="match status" value="1"/>
</dbReference>
<dbReference type="Gene3D" id="3.30.420.40">
    <property type="match status" value="2"/>
</dbReference>
<dbReference type="InterPro" id="IPR018483">
    <property type="entry name" value="Carb_kinase_FGGY_CS"/>
</dbReference>
<reference evidence="7 8" key="1">
    <citation type="submission" date="2017-04" db="EMBL/GenBank/DDBJ databases">
        <authorList>
            <person name="Afonso C.L."/>
            <person name="Miller P.J."/>
            <person name="Scott M.A."/>
            <person name="Spackman E."/>
            <person name="Goraichik I."/>
            <person name="Dimitrov K.M."/>
            <person name="Suarez D.L."/>
            <person name="Swayne D.E."/>
        </authorList>
    </citation>
    <scope>NUCLEOTIDE SEQUENCE [LARGE SCALE GENOMIC DNA]</scope>
    <source>
        <strain evidence="7 8">USBA 355</strain>
    </source>
</reference>
<dbReference type="InterPro" id="IPR018485">
    <property type="entry name" value="FGGY_C"/>
</dbReference>
<evidence type="ECO:0000256" key="1">
    <source>
        <dbReference type="ARBA" id="ARBA00009156"/>
    </source>
</evidence>
<accession>A0A1Y6BML3</accession>
<dbReference type="PIRSF" id="PIRSF000538">
    <property type="entry name" value="GlpK"/>
    <property type="match status" value="1"/>
</dbReference>
<dbReference type="InterPro" id="IPR000577">
    <property type="entry name" value="Carb_kinase_FGGY"/>
</dbReference>
<dbReference type="InterPro" id="IPR043129">
    <property type="entry name" value="ATPase_NBD"/>
</dbReference>
<dbReference type="RefSeq" id="WP_085122693.1">
    <property type="nucleotide sequence ID" value="NZ_FWZX01000006.1"/>
</dbReference>
<dbReference type="GO" id="GO:0005975">
    <property type="term" value="P:carbohydrate metabolic process"/>
    <property type="evidence" value="ECO:0007669"/>
    <property type="project" value="InterPro"/>
</dbReference>
<evidence type="ECO:0000256" key="3">
    <source>
        <dbReference type="ARBA" id="ARBA00022777"/>
    </source>
</evidence>
<evidence type="ECO:0000256" key="4">
    <source>
        <dbReference type="RuleBase" id="RU003733"/>
    </source>
</evidence>
<dbReference type="InterPro" id="IPR050406">
    <property type="entry name" value="FGGY_Carb_Kinase"/>
</dbReference>
<proteinExistence type="inferred from homology"/>
<dbReference type="CDD" id="cd07808">
    <property type="entry name" value="ASKHA_NBD_FGGY_EcXK-like"/>
    <property type="match status" value="1"/>
</dbReference>
<dbReference type="EMBL" id="FWZX01000006">
    <property type="protein sequence ID" value="SMF19302.1"/>
    <property type="molecule type" value="Genomic_DNA"/>
</dbReference>
<keyword evidence="3 4" id="KW-0418">Kinase</keyword>
<evidence type="ECO:0000259" key="5">
    <source>
        <dbReference type="Pfam" id="PF00370"/>
    </source>
</evidence>
<keyword evidence="8" id="KW-1185">Reference proteome</keyword>